<dbReference type="OrthoDB" id="9803735at2"/>
<dbReference type="CDD" id="cd05466">
    <property type="entry name" value="PBP2_LTTR_substrate"/>
    <property type="match status" value="1"/>
</dbReference>
<dbReference type="RefSeq" id="WP_036188489.1">
    <property type="nucleotide sequence ID" value="NZ_AVDA01000020.1"/>
</dbReference>
<evidence type="ECO:0000256" key="3">
    <source>
        <dbReference type="ARBA" id="ARBA00023125"/>
    </source>
</evidence>
<keyword evidence="3" id="KW-0238">DNA-binding</keyword>
<evidence type="ECO:0000256" key="4">
    <source>
        <dbReference type="ARBA" id="ARBA00023163"/>
    </source>
</evidence>
<feature type="domain" description="HTH lysR-type" evidence="5">
    <location>
        <begin position="1"/>
        <end position="59"/>
    </location>
</feature>
<dbReference type="GO" id="GO:0003677">
    <property type="term" value="F:DNA binding"/>
    <property type="evidence" value="ECO:0007669"/>
    <property type="project" value="UniProtKB-KW"/>
</dbReference>
<evidence type="ECO:0000313" key="6">
    <source>
        <dbReference type="EMBL" id="KGR77246.1"/>
    </source>
</evidence>
<dbReference type="InterPro" id="IPR036390">
    <property type="entry name" value="WH_DNA-bd_sf"/>
</dbReference>
<dbReference type="PANTHER" id="PTHR30419">
    <property type="entry name" value="HTH-TYPE TRANSCRIPTIONAL REGULATOR YBHD"/>
    <property type="match status" value="1"/>
</dbReference>
<dbReference type="GO" id="GO:0003700">
    <property type="term" value="F:DNA-binding transcription factor activity"/>
    <property type="evidence" value="ECO:0007669"/>
    <property type="project" value="InterPro"/>
</dbReference>
<reference evidence="6 7" key="1">
    <citation type="submission" date="2014-02" db="EMBL/GenBank/DDBJ databases">
        <title>Draft genome sequence of Lysinibacillus manganicus DSM 26584T.</title>
        <authorList>
            <person name="Zhang F."/>
            <person name="Wang G."/>
            <person name="Zhang L."/>
        </authorList>
    </citation>
    <scope>NUCLEOTIDE SEQUENCE [LARGE SCALE GENOMIC DNA]</scope>
    <source>
        <strain evidence="6 7">DSM 26584</strain>
    </source>
</reference>
<keyword evidence="2" id="KW-0805">Transcription regulation</keyword>
<dbReference type="AlphaFoldDB" id="A0A0A3HXB1"/>
<dbReference type="eggNOG" id="COG0583">
    <property type="taxonomic scope" value="Bacteria"/>
</dbReference>
<dbReference type="STRING" id="1384049.CD29_15385"/>
<name>A0A0A3HXB1_9BACL</name>
<comment type="similarity">
    <text evidence="1">Belongs to the LysR transcriptional regulatory family.</text>
</comment>
<dbReference type="EMBL" id="JPVN01000020">
    <property type="protein sequence ID" value="KGR77246.1"/>
    <property type="molecule type" value="Genomic_DNA"/>
</dbReference>
<dbReference type="InterPro" id="IPR005119">
    <property type="entry name" value="LysR_subst-bd"/>
</dbReference>
<dbReference type="GO" id="GO:0005829">
    <property type="term" value="C:cytosol"/>
    <property type="evidence" value="ECO:0007669"/>
    <property type="project" value="TreeGrafter"/>
</dbReference>
<dbReference type="Proteomes" id="UP000030416">
    <property type="component" value="Unassembled WGS sequence"/>
</dbReference>
<proteinExistence type="inferred from homology"/>
<keyword evidence="4" id="KW-0804">Transcription</keyword>
<gene>
    <name evidence="6" type="ORF">CD29_15385</name>
</gene>
<dbReference type="Gene3D" id="3.40.190.290">
    <property type="match status" value="1"/>
</dbReference>
<dbReference type="InterPro" id="IPR050950">
    <property type="entry name" value="HTH-type_LysR_regulators"/>
</dbReference>
<dbReference type="PRINTS" id="PR00039">
    <property type="entry name" value="HTHLYSR"/>
</dbReference>
<dbReference type="Pfam" id="PF00126">
    <property type="entry name" value="HTH_1"/>
    <property type="match status" value="1"/>
</dbReference>
<dbReference type="InterPro" id="IPR036388">
    <property type="entry name" value="WH-like_DNA-bd_sf"/>
</dbReference>
<keyword evidence="7" id="KW-1185">Reference proteome</keyword>
<sequence length="304" mass="35023">MRENLSLDYLQAIEEYGGFSHAANALFVSQPYLSKYIKNLEEKIGVELINRQVTPIKLTYAGEMYIAYMKDIQKTYEKMQHELEAISNLKKGRLTIGINPILASHTLYKFLPQFMDKYPGIDVQLEEAPAAEMEALILQNKIDICLNMLPISNSDLVYERLYEENIYLVIPPGHELYDKNYTKPKHIPFNPSRLNNDKFILLKPGLGLRRLTDQIFEHYDIKPNIILDTNNIENAFRLANSGLGITLIPECVVTRDQLVINSNLYTIGNPTYKNNVVISYKRDSELSPAAMAFLQFTKDKYKQF</sequence>
<evidence type="ECO:0000313" key="7">
    <source>
        <dbReference type="Proteomes" id="UP000030416"/>
    </source>
</evidence>
<dbReference type="PANTHER" id="PTHR30419:SF8">
    <property type="entry name" value="NITROGEN ASSIMILATION TRANSCRIPTIONAL ACTIVATOR-RELATED"/>
    <property type="match status" value="1"/>
</dbReference>
<protein>
    <submittedName>
        <fullName evidence="6">Transcriptional regulator</fullName>
    </submittedName>
</protein>
<dbReference type="PROSITE" id="PS50931">
    <property type="entry name" value="HTH_LYSR"/>
    <property type="match status" value="1"/>
</dbReference>
<dbReference type="Gene3D" id="1.10.10.10">
    <property type="entry name" value="Winged helix-like DNA-binding domain superfamily/Winged helix DNA-binding domain"/>
    <property type="match status" value="1"/>
</dbReference>
<dbReference type="InterPro" id="IPR000847">
    <property type="entry name" value="LysR_HTH_N"/>
</dbReference>
<dbReference type="SUPFAM" id="SSF46785">
    <property type="entry name" value="Winged helix' DNA-binding domain"/>
    <property type="match status" value="1"/>
</dbReference>
<dbReference type="SUPFAM" id="SSF53850">
    <property type="entry name" value="Periplasmic binding protein-like II"/>
    <property type="match status" value="1"/>
</dbReference>
<organism evidence="6 7">
    <name type="scientific">Ureibacillus manganicus DSM 26584</name>
    <dbReference type="NCBI Taxonomy" id="1384049"/>
    <lineage>
        <taxon>Bacteria</taxon>
        <taxon>Bacillati</taxon>
        <taxon>Bacillota</taxon>
        <taxon>Bacilli</taxon>
        <taxon>Bacillales</taxon>
        <taxon>Caryophanaceae</taxon>
        <taxon>Ureibacillus</taxon>
    </lineage>
</organism>
<evidence type="ECO:0000259" key="5">
    <source>
        <dbReference type="PROSITE" id="PS50931"/>
    </source>
</evidence>
<accession>A0A0A3HXB1</accession>
<evidence type="ECO:0000256" key="1">
    <source>
        <dbReference type="ARBA" id="ARBA00009437"/>
    </source>
</evidence>
<dbReference type="Pfam" id="PF03466">
    <property type="entry name" value="LysR_substrate"/>
    <property type="match status" value="1"/>
</dbReference>
<comment type="caution">
    <text evidence="6">The sequence shown here is derived from an EMBL/GenBank/DDBJ whole genome shotgun (WGS) entry which is preliminary data.</text>
</comment>
<evidence type="ECO:0000256" key="2">
    <source>
        <dbReference type="ARBA" id="ARBA00023015"/>
    </source>
</evidence>